<protein>
    <submittedName>
        <fullName evidence="8">Methyl-accepting chemotaxis protein</fullName>
    </submittedName>
</protein>
<evidence type="ECO:0000256" key="1">
    <source>
        <dbReference type="ARBA" id="ARBA00023224"/>
    </source>
</evidence>
<dbReference type="Pfam" id="PF17201">
    <property type="entry name" value="Cache_3-Cache_2"/>
    <property type="match status" value="1"/>
</dbReference>
<feature type="domain" description="Methyl-accepting transducer" evidence="6">
    <location>
        <begin position="320"/>
        <end position="549"/>
    </location>
</feature>
<dbReference type="Gene3D" id="6.10.340.10">
    <property type="match status" value="1"/>
</dbReference>
<organism evidence="8 9">
    <name type="scientific">Bradyrhizobium huanghuaihaiense</name>
    <dbReference type="NCBI Taxonomy" id="990078"/>
    <lineage>
        <taxon>Bacteria</taxon>
        <taxon>Pseudomonadati</taxon>
        <taxon>Pseudomonadota</taxon>
        <taxon>Alphaproteobacteria</taxon>
        <taxon>Hyphomicrobiales</taxon>
        <taxon>Nitrobacteraceae</taxon>
        <taxon>Bradyrhizobium</taxon>
    </lineage>
</organism>
<dbReference type="AlphaFoldDB" id="A0A562RWK0"/>
<dbReference type="SMART" id="SM00304">
    <property type="entry name" value="HAMP"/>
    <property type="match status" value="1"/>
</dbReference>
<dbReference type="Pfam" id="PF00015">
    <property type="entry name" value="MCPsignal"/>
    <property type="match status" value="1"/>
</dbReference>
<dbReference type="EMBL" id="VLLA01000003">
    <property type="protein sequence ID" value="TWI73475.1"/>
    <property type="molecule type" value="Genomic_DNA"/>
</dbReference>
<evidence type="ECO:0000256" key="2">
    <source>
        <dbReference type="ARBA" id="ARBA00029447"/>
    </source>
</evidence>
<dbReference type="CDD" id="cd06225">
    <property type="entry name" value="HAMP"/>
    <property type="match status" value="1"/>
</dbReference>
<keyword evidence="5" id="KW-0472">Membrane</keyword>
<keyword evidence="1 3" id="KW-0807">Transducer</keyword>
<dbReference type="GO" id="GO:0016020">
    <property type="term" value="C:membrane"/>
    <property type="evidence" value="ECO:0007669"/>
    <property type="project" value="InterPro"/>
</dbReference>
<dbReference type="PROSITE" id="PS50885">
    <property type="entry name" value="HAMP"/>
    <property type="match status" value="1"/>
</dbReference>
<dbReference type="GO" id="GO:0007165">
    <property type="term" value="P:signal transduction"/>
    <property type="evidence" value="ECO:0007669"/>
    <property type="project" value="UniProtKB-KW"/>
</dbReference>
<dbReference type="Pfam" id="PF00672">
    <property type="entry name" value="HAMP"/>
    <property type="match status" value="1"/>
</dbReference>
<dbReference type="PANTHER" id="PTHR32089:SF112">
    <property type="entry name" value="LYSOZYME-LIKE PROTEIN-RELATED"/>
    <property type="match status" value="1"/>
</dbReference>
<dbReference type="RefSeq" id="WP_018647321.1">
    <property type="nucleotide sequence ID" value="NZ_VLLA01000003.1"/>
</dbReference>
<evidence type="ECO:0000259" key="6">
    <source>
        <dbReference type="PROSITE" id="PS50111"/>
    </source>
</evidence>
<evidence type="ECO:0000256" key="4">
    <source>
        <dbReference type="SAM" id="MobiDB-lite"/>
    </source>
</evidence>
<keyword evidence="9" id="KW-1185">Reference proteome</keyword>
<dbReference type="InterPro" id="IPR029151">
    <property type="entry name" value="Sensor-like_sf"/>
</dbReference>
<feature type="transmembrane region" description="Helical" evidence="5">
    <location>
        <begin position="202"/>
        <end position="225"/>
    </location>
</feature>
<proteinExistence type="inferred from homology"/>
<keyword evidence="5" id="KW-0812">Transmembrane</keyword>
<name>A0A562RWK0_9BRAD</name>
<evidence type="ECO:0000259" key="7">
    <source>
        <dbReference type="PROSITE" id="PS50885"/>
    </source>
</evidence>
<dbReference type="InterPro" id="IPR003660">
    <property type="entry name" value="HAMP_dom"/>
</dbReference>
<sequence>MSNLSTARFLPQFKLGTKAVLSAVLLIAVNTALVVGAGYWSLTSAFNDRALRDIEVNLRTLALAFAETAPDVKITVRDGAVVRAEVPRMPEFKDHAIVDRAVSYVGGNATLFVFDDASGQFVRRSTNVKKENGDRAVGTQLAADHPAQAGLRRGEAYKGPAVLFGKSFMTAYFPVVDAAGKVSGILYVGIPMAQFESMLTQAISSMAAAAGLAALLVLVLTLLIVRRVTRPLTSVTRSLTALANGQSDVEIDCEDRADEIGEIARTVAVFRSNSLERARLRSEQTAATAAAAEQRKAELRNFVEEFRGSVGGILDKVLSSSGEFERAARQLTDTARSTADLSARSAGASEDASEHVRSAAAASDELSQSISEITRRVQESNQISAEAVRQAEATDQRIAQLSEAGSRIGDVVKLITSIAEQTNLLALNATIEAARAGDAGRGFAVVAQEVKTLAGQTAKATEEISNQIASMQLATEESVTAVKGIGQTIERISSIAGSISAAVEQQRSATHNIAASVRAAASGTADVAVNVRHAAKGASETGETSSRMFASAQALSGESLHLKAEVDSFIDRVRAA</sequence>
<dbReference type="OrthoDB" id="8320983at2"/>
<feature type="transmembrane region" description="Helical" evidence="5">
    <location>
        <begin position="171"/>
        <end position="190"/>
    </location>
</feature>
<evidence type="ECO:0000313" key="9">
    <source>
        <dbReference type="Proteomes" id="UP000316291"/>
    </source>
</evidence>
<dbReference type="InterPro" id="IPR033462">
    <property type="entry name" value="Cache_3-Cache_2"/>
</dbReference>
<dbReference type="SMART" id="SM00283">
    <property type="entry name" value="MA"/>
    <property type="match status" value="1"/>
</dbReference>
<dbReference type="PROSITE" id="PS50111">
    <property type="entry name" value="CHEMOTAXIS_TRANSDUC_2"/>
    <property type="match status" value="1"/>
</dbReference>
<evidence type="ECO:0000256" key="3">
    <source>
        <dbReference type="PROSITE-ProRule" id="PRU00284"/>
    </source>
</evidence>
<feature type="transmembrane region" description="Helical" evidence="5">
    <location>
        <begin position="20"/>
        <end position="42"/>
    </location>
</feature>
<dbReference type="Gene3D" id="1.10.287.950">
    <property type="entry name" value="Methyl-accepting chemotaxis protein"/>
    <property type="match status" value="1"/>
</dbReference>
<keyword evidence="5" id="KW-1133">Transmembrane helix</keyword>
<dbReference type="SUPFAM" id="SSF58104">
    <property type="entry name" value="Methyl-accepting chemotaxis protein (MCP) signaling domain"/>
    <property type="match status" value="1"/>
</dbReference>
<evidence type="ECO:0000256" key="5">
    <source>
        <dbReference type="SAM" id="Phobius"/>
    </source>
</evidence>
<feature type="region of interest" description="Disordered" evidence="4">
    <location>
        <begin position="332"/>
        <end position="361"/>
    </location>
</feature>
<dbReference type="SUPFAM" id="SSF103190">
    <property type="entry name" value="Sensory domain-like"/>
    <property type="match status" value="1"/>
</dbReference>
<feature type="domain" description="HAMP" evidence="7">
    <location>
        <begin position="226"/>
        <end position="279"/>
    </location>
</feature>
<dbReference type="Proteomes" id="UP000316291">
    <property type="component" value="Unassembled WGS sequence"/>
</dbReference>
<dbReference type="InterPro" id="IPR004089">
    <property type="entry name" value="MCPsignal_dom"/>
</dbReference>
<comment type="caution">
    <text evidence="8">The sequence shown here is derived from an EMBL/GenBank/DDBJ whole genome shotgun (WGS) entry which is preliminary data.</text>
</comment>
<gene>
    <name evidence="8" type="ORF">IQ16_01612</name>
</gene>
<reference evidence="8 9" key="1">
    <citation type="journal article" date="2015" name="Stand. Genomic Sci.">
        <title>Genomic Encyclopedia of Bacterial and Archaeal Type Strains, Phase III: the genomes of soil and plant-associated and newly described type strains.</title>
        <authorList>
            <person name="Whitman W.B."/>
            <person name="Woyke T."/>
            <person name="Klenk H.P."/>
            <person name="Zhou Y."/>
            <person name="Lilburn T.G."/>
            <person name="Beck B.J."/>
            <person name="De Vos P."/>
            <person name="Vandamme P."/>
            <person name="Eisen J.A."/>
            <person name="Garrity G."/>
            <person name="Hugenholtz P."/>
            <person name="Kyrpides N.C."/>
        </authorList>
    </citation>
    <scope>NUCLEOTIDE SEQUENCE [LARGE SCALE GENOMIC DNA]</scope>
    <source>
        <strain evidence="8 9">CGMCC 1.10948</strain>
    </source>
</reference>
<dbReference type="PANTHER" id="PTHR32089">
    <property type="entry name" value="METHYL-ACCEPTING CHEMOTAXIS PROTEIN MCPB"/>
    <property type="match status" value="1"/>
</dbReference>
<evidence type="ECO:0000313" key="8">
    <source>
        <dbReference type="EMBL" id="TWI73475.1"/>
    </source>
</evidence>
<comment type="similarity">
    <text evidence="2">Belongs to the methyl-accepting chemotaxis (MCP) protein family.</text>
</comment>
<accession>A0A562RWK0</accession>